<proteinExistence type="predicted"/>
<keyword evidence="3" id="KW-1185">Reference proteome</keyword>
<keyword evidence="1" id="KW-0812">Transmembrane</keyword>
<keyword evidence="1" id="KW-0472">Membrane</keyword>
<keyword evidence="1" id="KW-1133">Transmembrane helix</keyword>
<dbReference type="EMBL" id="CP036276">
    <property type="protein sequence ID" value="QDU45626.1"/>
    <property type="molecule type" value="Genomic_DNA"/>
</dbReference>
<name>A0A517ZT15_9PLAN</name>
<evidence type="ECO:0000256" key="1">
    <source>
        <dbReference type="SAM" id="Phobius"/>
    </source>
</evidence>
<organism evidence="2 3">
    <name type="scientific">Symmachiella dynata</name>
    <dbReference type="NCBI Taxonomy" id="2527995"/>
    <lineage>
        <taxon>Bacteria</taxon>
        <taxon>Pseudomonadati</taxon>
        <taxon>Planctomycetota</taxon>
        <taxon>Planctomycetia</taxon>
        <taxon>Planctomycetales</taxon>
        <taxon>Planctomycetaceae</taxon>
        <taxon>Symmachiella</taxon>
    </lineage>
</organism>
<reference evidence="2 3" key="1">
    <citation type="submission" date="2019-02" db="EMBL/GenBank/DDBJ databases">
        <title>Deep-cultivation of Planctomycetes and their phenomic and genomic characterization uncovers novel biology.</title>
        <authorList>
            <person name="Wiegand S."/>
            <person name="Jogler M."/>
            <person name="Boedeker C."/>
            <person name="Pinto D."/>
            <person name="Vollmers J."/>
            <person name="Rivas-Marin E."/>
            <person name="Kohn T."/>
            <person name="Peeters S.H."/>
            <person name="Heuer A."/>
            <person name="Rast P."/>
            <person name="Oberbeckmann S."/>
            <person name="Bunk B."/>
            <person name="Jeske O."/>
            <person name="Meyerdierks A."/>
            <person name="Storesund J.E."/>
            <person name="Kallscheuer N."/>
            <person name="Luecker S."/>
            <person name="Lage O.M."/>
            <person name="Pohl T."/>
            <person name="Merkel B.J."/>
            <person name="Hornburger P."/>
            <person name="Mueller R.-W."/>
            <person name="Bruemmer F."/>
            <person name="Labrenz M."/>
            <person name="Spormann A.M."/>
            <person name="Op den Camp H."/>
            <person name="Overmann J."/>
            <person name="Amann R."/>
            <person name="Jetten M.S.M."/>
            <person name="Mascher T."/>
            <person name="Medema M.H."/>
            <person name="Devos D.P."/>
            <person name="Kaster A.-K."/>
            <person name="Ovreas L."/>
            <person name="Rohde M."/>
            <person name="Galperin M.Y."/>
            <person name="Jogler C."/>
        </authorList>
    </citation>
    <scope>NUCLEOTIDE SEQUENCE [LARGE SCALE GENOMIC DNA]</scope>
    <source>
        <strain evidence="2 3">Mal52</strain>
    </source>
</reference>
<protein>
    <submittedName>
        <fullName evidence="2">Uncharacterized protein</fullName>
    </submittedName>
</protein>
<feature type="transmembrane region" description="Helical" evidence="1">
    <location>
        <begin position="31"/>
        <end position="52"/>
    </location>
</feature>
<dbReference type="RefSeq" id="WP_145378136.1">
    <property type="nucleotide sequence ID" value="NZ_CP036276.1"/>
</dbReference>
<accession>A0A517ZT15</accession>
<dbReference type="KEGG" id="sdyn:Mal52_41210"/>
<sequence>MTAAGKSPVGNIAISEDWPRGGEYRSTGRRIIWSLIMINAIALVTLIGLFYFDRNAPADTSPLLGKLRWWSQPWGEYVPIVVSKADSAASQGAAQFGNLLASLTLVLAAAAAYWGRGRERFALPVFGLLLAMGWGLLGTNWDVIRLRGQSAELAQYAESVSEFAQQLNDAWPDQGGEIAGFGAFLAYPYGEPRTLLMLGDARIPNTTLRVAAVERTPGQAIRFQLTGDTPDVWFEWRTAETSPTAFLGGLQQMHTPTADLEIAAKTYVVRYAITGPEGATSGERGSTK</sequence>
<evidence type="ECO:0000313" key="3">
    <source>
        <dbReference type="Proteomes" id="UP000319383"/>
    </source>
</evidence>
<dbReference type="AlphaFoldDB" id="A0A517ZT15"/>
<feature type="transmembrane region" description="Helical" evidence="1">
    <location>
        <begin position="121"/>
        <end position="141"/>
    </location>
</feature>
<feature type="transmembrane region" description="Helical" evidence="1">
    <location>
        <begin position="96"/>
        <end position="114"/>
    </location>
</feature>
<dbReference type="Proteomes" id="UP000319383">
    <property type="component" value="Chromosome"/>
</dbReference>
<evidence type="ECO:0000313" key="2">
    <source>
        <dbReference type="EMBL" id="QDU45626.1"/>
    </source>
</evidence>
<gene>
    <name evidence="2" type="ORF">Mal52_41210</name>
</gene>